<dbReference type="Pfam" id="PF02852">
    <property type="entry name" value="Pyr_redox_dim"/>
    <property type="match status" value="1"/>
</dbReference>
<keyword evidence="3" id="KW-0285">Flavoprotein</keyword>
<keyword evidence="7" id="KW-0676">Redox-active center</keyword>
<comment type="cofactor">
    <cofactor evidence="1">
        <name>FAD</name>
        <dbReference type="ChEBI" id="CHEBI:57692"/>
    </cofactor>
</comment>
<dbReference type="InterPro" id="IPR001763">
    <property type="entry name" value="Rhodanese-like_dom"/>
</dbReference>
<dbReference type="SUPFAM" id="SSF75169">
    <property type="entry name" value="DsrEFH-like"/>
    <property type="match status" value="1"/>
</dbReference>
<feature type="domain" description="Rhodanese" evidence="8">
    <location>
        <begin position="463"/>
        <end position="551"/>
    </location>
</feature>
<dbReference type="InterPro" id="IPR016156">
    <property type="entry name" value="FAD/NAD-linked_Rdtase_dimer_sf"/>
</dbReference>
<dbReference type="PANTHER" id="PTHR43429">
    <property type="entry name" value="PYRIDINE NUCLEOTIDE-DISULFIDE OXIDOREDUCTASE DOMAIN-CONTAINING"/>
    <property type="match status" value="1"/>
</dbReference>
<keyword evidence="10" id="KW-1185">Reference proteome</keyword>
<dbReference type="SUPFAM" id="SSF55424">
    <property type="entry name" value="FAD/NAD-linked reductases, dimerisation (C-terminal) domain"/>
    <property type="match status" value="1"/>
</dbReference>
<dbReference type="InterPro" id="IPR036188">
    <property type="entry name" value="FAD/NAD-bd_sf"/>
</dbReference>
<dbReference type="PROSITE" id="PS50206">
    <property type="entry name" value="RHODANESE_3"/>
    <property type="match status" value="1"/>
</dbReference>
<dbReference type="PROSITE" id="PS01148">
    <property type="entry name" value="UPF0033"/>
    <property type="match status" value="1"/>
</dbReference>
<name>A0A3Q8CLZ2_9LACO</name>
<dbReference type="EMBL" id="CP018180">
    <property type="protein sequence ID" value="AUJ31877.1"/>
    <property type="molecule type" value="Genomic_DNA"/>
</dbReference>
<dbReference type="InterPro" id="IPR023753">
    <property type="entry name" value="FAD/NAD-binding_dom"/>
</dbReference>
<comment type="similarity">
    <text evidence="2">Belongs to the class-III pyridine nucleotide-disulfide oxidoreductase family.</text>
</comment>
<dbReference type="PRINTS" id="PR00411">
    <property type="entry name" value="PNDRDTASEI"/>
</dbReference>
<evidence type="ECO:0000259" key="8">
    <source>
        <dbReference type="PROSITE" id="PS50206"/>
    </source>
</evidence>
<dbReference type="InterPro" id="IPR050260">
    <property type="entry name" value="FAD-bd_OxRdtase"/>
</dbReference>
<dbReference type="InterPro" id="IPR036873">
    <property type="entry name" value="Rhodanese-like_dom_sf"/>
</dbReference>
<gene>
    <name evidence="9" type="ORF">BSQ50_04465</name>
</gene>
<dbReference type="PRINTS" id="PR00368">
    <property type="entry name" value="FADPNR"/>
</dbReference>
<dbReference type="Pfam" id="PF00581">
    <property type="entry name" value="Rhodanese"/>
    <property type="match status" value="1"/>
</dbReference>
<evidence type="ECO:0000256" key="3">
    <source>
        <dbReference type="ARBA" id="ARBA00022630"/>
    </source>
</evidence>
<dbReference type="Gene3D" id="3.40.250.10">
    <property type="entry name" value="Rhodanese-like domain"/>
    <property type="match status" value="1"/>
</dbReference>
<evidence type="ECO:0000313" key="9">
    <source>
        <dbReference type="EMBL" id="AUJ31877.1"/>
    </source>
</evidence>
<proteinExistence type="inferred from homology"/>
<dbReference type="Pfam" id="PF13686">
    <property type="entry name" value="DrsE_2"/>
    <property type="match status" value="1"/>
</dbReference>
<dbReference type="Pfam" id="PF07992">
    <property type="entry name" value="Pyr_redox_2"/>
    <property type="match status" value="1"/>
</dbReference>
<dbReference type="InterPro" id="IPR036868">
    <property type="entry name" value="TusA-like_sf"/>
</dbReference>
<dbReference type="RefSeq" id="WP_148126536.1">
    <property type="nucleotide sequence ID" value="NZ_CP018180.1"/>
</dbReference>
<dbReference type="KEGG" id="lng:BSQ50_04465"/>
<organism evidence="9 10">
    <name type="scientific">Liquorilactobacillus nagelii</name>
    <dbReference type="NCBI Taxonomy" id="82688"/>
    <lineage>
        <taxon>Bacteria</taxon>
        <taxon>Bacillati</taxon>
        <taxon>Bacillota</taxon>
        <taxon>Bacilli</taxon>
        <taxon>Lactobacillales</taxon>
        <taxon>Lactobacillaceae</taxon>
        <taxon>Liquorilactobacillus</taxon>
    </lineage>
</organism>
<dbReference type="InterPro" id="IPR032836">
    <property type="entry name" value="DsrE2-like"/>
</dbReference>
<dbReference type="SUPFAM" id="SSF51905">
    <property type="entry name" value="FAD/NAD(P)-binding domain"/>
    <property type="match status" value="1"/>
</dbReference>
<dbReference type="SMART" id="SM00450">
    <property type="entry name" value="RHOD"/>
    <property type="match status" value="1"/>
</dbReference>
<dbReference type="SUPFAM" id="SSF64307">
    <property type="entry name" value="SirA-like"/>
    <property type="match status" value="1"/>
</dbReference>
<dbReference type="Gene3D" id="3.30.110.40">
    <property type="entry name" value="TusA-like domain"/>
    <property type="match status" value="1"/>
</dbReference>
<dbReference type="InterPro" id="IPR001455">
    <property type="entry name" value="TusA-like"/>
</dbReference>
<dbReference type="GO" id="GO:0016491">
    <property type="term" value="F:oxidoreductase activity"/>
    <property type="evidence" value="ECO:0007669"/>
    <property type="project" value="UniProtKB-KW"/>
</dbReference>
<dbReference type="SUPFAM" id="SSF52821">
    <property type="entry name" value="Rhodanese/Cell cycle control phosphatase"/>
    <property type="match status" value="1"/>
</dbReference>
<dbReference type="Gene3D" id="3.40.1260.10">
    <property type="entry name" value="DsrEFH-like"/>
    <property type="match status" value="1"/>
</dbReference>
<accession>A0A3Q8CLZ2</accession>
<keyword evidence="5" id="KW-0560">Oxidoreductase</keyword>
<evidence type="ECO:0000256" key="1">
    <source>
        <dbReference type="ARBA" id="ARBA00001974"/>
    </source>
</evidence>
<keyword evidence="4" id="KW-0274">FAD</keyword>
<keyword evidence="6" id="KW-0558">Oxidation</keyword>
<sequence length="820" mass="89131">MTEKYVIIGGVAGGASVATRLRRLNEDAQIVIYEAGPYISFANCGLPYYIGKKITERQNLLVESVADLQQDFQIEVHVNSEVVKIDPQNKQLTIKENSRNTQTNYDKLILSPGAKPIIPTFPGLNMADNVFTVRNIPDVDRIKKYLEQQPKAQHACIVGGGFIGLEMAENLHDLGMNVTLIEARSQVMPNLDFEMAQFVHQHLQANGVKLLLNTKLTGFAAGGKQLLLAEGQQLKADIVILALGIKPNSQLAKAAGIKTDQRGFITVDEHFQTSLPSIYAIGDVIAVKNAVTSQLGSIALAGPANRQGRYLADQLQGIDHPNPAVWGTAVAKIFALTVAATGATERQLQASKIPFQALHLHPNSHAGYYPGAAPIEMKVLIGVKGEILGAQAVGTNGVDKRIDVIATAAKFGAHASQLADIEIAYAPPYASAKDPVNYVGYLANNLQQKLVKTIQWHQVDPLLRQQAVFLDVRTPDELLAETPLPGAITIERSQIRNNLAKLPKNKPLYVYCSVGLRGYNVCRILQQHGFDVYNLDGGLKTYQTGKYDPTIHQQQRNLTAKKPIDPSKAKMAETIELDACGLQCPGPILKVKEQMGRLSAGQKLRVTASDFGFYQDIVAWAAATKNTLVKNEIKGNQVVAVLQKKVAAKVENSGKPTKSMVEPNIQQGTTMVVFDGDFDKAIASLIIAQGAAAMGQPVTMFFTFWGLSIIRKPDVKLAKQGAAKLFDQMLPRGTAKLNLSKMNFGGIGRNLMKKIMRNNQVDQLEIMLKKAQQAGVKMVACTMSMNLMGITAAELIDNVELGGVATYLGDASQRNTNLFI</sequence>
<dbReference type="AlphaFoldDB" id="A0A3Q8CLZ2"/>
<dbReference type="Proteomes" id="UP000324497">
    <property type="component" value="Chromosome"/>
</dbReference>
<protein>
    <submittedName>
        <fullName evidence="9">Pyridine nucleotide-disulfide oxidoreductase</fullName>
    </submittedName>
</protein>
<evidence type="ECO:0000256" key="2">
    <source>
        <dbReference type="ARBA" id="ARBA00009130"/>
    </source>
</evidence>
<evidence type="ECO:0000256" key="6">
    <source>
        <dbReference type="ARBA" id="ARBA00023097"/>
    </source>
</evidence>
<reference evidence="9 10" key="1">
    <citation type="submission" date="2016-11" db="EMBL/GenBank/DDBJ databases">
        <title>Interaction between Lactobacillus species and yeast in water kefir.</title>
        <authorList>
            <person name="Behr J."/>
            <person name="Xu D."/>
            <person name="Vogel R.F."/>
        </authorList>
    </citation>
    <scope>NUCLEOTIDE SEQUENCE [LARGE SCALE GENOMIC DNA]</scope>
    <source>
        <strain evidence="9 10">TMW 1.1827</strain>
    </source>
</reference>
<evidence type="ECO:0000313" key="10">
    <source>
        <dbReference type="Proteomes" id="UP000324497"/>
    </source>
</evidence>
<dbReference type="Gene3D" id="3.50.50.60">
    <property type="entry name" value="FAD/NAD(P)-binding domain"/>
    <property type="match status" value="2"/>
</dbReference>
<evidence type="ECO:0000256" key="7">
    <source>
        <dbReference type="ARBA" id="ARBA00023284"/>
    </source>
</evidence>
<dbReference type="InterPro" id="IPR004099">
    <property type="entry name" value="Pyr_nucl-diS_OxRdtase_dimer"/>
</dbReference>
<evidence type="ECO:0000256" key="4">
    <source>
        <dbReference type="ARBA" id="ARBA00022827"/>
    </source>
</evidence>
<dbReference type="InterPro" id="IPR027396">
    <property type="entry name" value="DsrEFH-like"/>
</dbReference>
<dbReference type="PANTHER" id="PTHR43429:SF1">
    <property type="entry name" value="NAD(P)H SULFUR OXIDOREDUCTASE (COA-DEPENDENT)"/>
    <property type="match status" value="1"/>
</dbReference>
<evidence type="ECO:0000256" key="5">
    <source>
        <dbReference type="ARBA" id="ARBA00023002"/>
    </source>
</evidence>
<dbReference type="Pfam" id="PF01206">
    <property type="entry name" value="TusA"/>
    <property type="match status" value="1"/>
</dbReference>